<keyword evidence="3" id="KW-1185">Reference proteome</keyword>
<name>A0ABS4U1Z0_9PSEU</name>
<accession>A0ABS4U1Z0</accession>
<organism evidence="2 3">
    <name type="scientific">Kibdelosporangium banguiense</name>
    <dbReference type="NCBI Taxonomy" id="1365924"/>
    <lineage>
        <taxon>Bacteria</taxon>
        <taxon>Bacillati</taxon>
        <taxon>Actinomycetota</taxon>
        <taxon>Actinomycetes</taxon>
        <taxon>Pseudonocardiales</taxon>
        <taxon>Pseudonocardiaceae</taxon>
        <taxon>Kibdelosporangium</taxon>
    </lineage>
</organism>
<evidence type="ECO:0000313" key="2">
    <source>
        <dbReference type="EMBL" id="MBP2330631.1"/>
    </source>
</evidence>
<keyword evidence="1" id="KW-0812">Transmembrane</keyword>
<sequence>MAEQITSGQALLAESDYLKSEQRQRIRYRDSLTYTTLAAMAAVVAAVLQARNNQLCLLLPPVTIVLGWKYAANDDKITAIGNYIKTNLAPRLAAIVHQPVFVWEIQHGRYTRRRARKAMQITADLLVFCVAPLAALVTVWATTVCPPALWVVSILETILVGITSVFVAAHAKLAQPTLLPKLT</sequence>
<comment type="caution">
    <text evidence="2">The sequence shown here is derived from an EMBL/GenBank/DDBJ whole genome shotgun (WGS) entry which is preliminary data.</text>
</comment>
<dbReference type="RefSeq" id="WP_209647247.1">
    <property type="nucleotide sequence ID" value="NZ_JAGINW010000001.1"/>
</dbReference>
<evidence type="ECO:0000313" key="3">
    <source>
        <dbReference type="Proteomes" id="UP001519332"/>
    </source>
</evidence>
<dbReference type="Proteomes" id="UP001519332">
    <property type="component" value="Unassembled WGS sequence"/>
</dbReference>
<dbReference type="EMBL" id="JAGINW010000001">
    <property type="protein sequence ID" value="MBP2330631.1"/>
    <property type="molecule type" value="Genomic_DNA"/>
</dbReference>
<proteinExistence type="predicted"/>
<keyword evidence="1" id="KW-1133">Transmembrane helix</keyword>
<protein>
    <recommendedName>
        <fullName evidence="4">Integral membrane protein</fullName>
    </recommendedName>
</protein>
<gene>
    <name evidence="2" type="ORF">JOF56_011016</name>
</gene>
<reference evidence="2 3" key="1">
    <citation type="submission" date="2021-03" db="EMBL/GenBank/DDBJ databases">
        <title>Sequencing the genomes of 1000 actinobacteria strains.</title>
        <authorList>
            <person name="Klenk H.-P."/>
        </authorList>
    </citation>
    <scope>NUCLEOTIDE SEQUENCE [LARGE SCALE GENOMIC DNA]</scope>
    <source>
        <strain evidence="2 3">DSM 46670</strain>
    </source>
</reference>
<keyword evidence="1" id="KW-0472">Membrane</keyword>
<evidence type="ECO:0008006" key="4">
    <source>
        <dbReference type="Google" id="ProtNLM"/>
    </source>
</evidence>
<evidence type="ECO:0000256" key="1">
    <source>
        <dbReference type="SAM" id="Phobius"/>
    </source>
</evidence>
<feature type="transmembrane region" description="Helical" evidence="1">
    <location>
        <begin position="148"/>
        <end position="169"/>
    </location>
</feature>
<feature type="transmembrane region" description="Helical" evidence="1">
    <location>
        <begin position="121"/>
        <end position="142"/>
    </location>
</feature>